<evidence type="ECO:0000313" key="2">
    <source>
        <dbReference type="EMBL" id="QCK87326.1"/>
    </source>
</evidence>
<protein>
    <submittedName>
        <fullName evidence="2">GNAT family N-acetyltransferase</fullName>
    </submittedName>
</protein>
<dbReference type="InterPro" id="IPR016181">
    <property type="entry name" value="Acyl_CoA_acyltransferase"/>
</dbReference>
<dbReference type="PANTHER" id="PTHR43415:SF3">
    <property type="entry name" value="GNAT-FAMILY ACETYLTRANSFERASE"/>
    <property type="match status" value="1"/>
</dbReference>
<sequence>MAAERLPAYERMIGRWSEERHTAALGSGDFAYLIGLDGEGRAAGFAILRDLRDPSDNIGLQRIVAVDAAKGFGRPFLAAVVDWVFAETACHRLCLEVFTDNARARHVYRSLGFVEEGLMREVVKRRDGTRADQMLMSVLRSEWRGNA</sequence>
<dbReference type="PROSITE" id="PS51186">
    <property type="entry name" value="GNAT"/>
    <property type="match status" value="1"/>
</dbReference>
<dbReference type="OrthoDB" id="5815030at2"/>
<gene>
    <name evidence="2" type="ORF">E8L99_16955</name>
</gene>
<dbReference type="Proteomes" id="UP000298588">
    <property type="component" value="Chromosome"/>
</dbReference>
<name>A0A4D7QP30_9HYPH</name>
<dbReference type="InterPro" id="IPR000182">
    <property type="entry name" value="GNAT_dom"/>
</dbReference>
<dbReference type="PANTHER" id="PTHR43415">
    <property type="entry name" value="SPERMIDINE N(1)-ACETYLTRANSFERASE"/>
    <property type="match status" value="1"/>
</dbReference>
<evidence type="ECO:0000259" key="1">
    <source>
        <dbReference type="PROSITE" id="PS51186"/>
    </source>
</evidence>
<dbReference type="Pfam" id="PF13302">
    <property type="entry name" value="Acetyltransf_3"/>
    <property type="match status" value="1"/>
</dbReference>
<reference evidence="2 3" key="1">
    <citation type="submission" date="2019-04" db="EMBL/GenBank/DDBJ databases">
        <title>Phreatobacter aquaticus sp. nov.</title>
        <authorList>
            <person name="Choi A."/>
            <person name="Baek K."/>
        </authorList>
    </citation>
    <scope>NUCLEOTIDE SEQUENCE [LARGE SCALE GENOMIC DNA]</scope>
    <source>
        <strain evidence="2 3">NMCR1094</strain>
    </source>
</reference>
<dbReference type="KEGG" id="paqt:E8L99_16955"/>
<feature type="domain" description="N-acetyltransferase" evidence="1">
    <location>
        <begin position="1"/>
        <end position="141"/>
    </location>
</feature>
<keyword evidence="3" id="KW-1185">Reference proteome</keyword>
<dbReference type="Gene3D" id="3.40.630.30">
    <property type="match status" value="1"/>
</dbReference>
<dbReference type="AlphaFoldDB" id="A0A4D7QP30"/>
<evidence type="ECO:0000313" key="3">
    <source>
        <dbReference type="Proteomes" id="UP000298588"/>
    </source>
</evidence>
<dbReference type="EMBL" id="CP039865">
    <property type="protein sequence ID" value="QCK87326.1"/>
    <property type="molecule type" value="Genomic_DNA"/>
</dbReference>
<accession>A0A4D7QP30</accession>
<organism evidence="2 3">
    <name type="scientific">Phreatobacter aquaticus</name>
    <dbReference type="NCBI Taxonomy" id="2570229"/>
    <lineage>
        <taxon>Bacteria</taxon>
        <taxon>Pseudomonadati</taxon>
        <taxon>Pseudomonadota</taxon>
        <taxon>Alphaproteobacteria</taxon>
        <taxon>Hyphomicrobiales</taxon>
        <taxon>Phreatobacteraceae</taxon>
        <taxon>Phreatobacter</taxon>
    </lineage>
</organism>
<dbReference type="RefSeq" id="WP_137100655.1">
    <property type="nucleotide sequence ID" value="NZ_CP039865.1"/>
</dbReference>
<dbReference type="GO" id="GO:0016747">
    <property type="term" value="F:acyltransferase activity, transferring groups other than amino-acyl groups"/>
    <property type="evidence" value="ECO:0007669"/>
    <property type="project" value="InterPro"/>
</dbReference>
<dbReference type="SUPFAM" id="SSF55729">
    <property type="entry name" value="Acyl-CoA N-acyltransferases (Nat)"/>
    <property type="match status" value="1"/>
</dbReference>
<proteinExistence type="predicted"/>
<keyword evidence="2" id="KW-0808">Transferase</keyword>